<evidence type="ECO:0000313" key="5">
    <source>
        <dbReference type="Proteomes" id="UP000067626"/>
    </source>
</evidence>
<dbReference type="InterPro" id="IPR025877">
    <property type="entry name" value="MobA-like_NTP_Trfase"/>
</dbReference>
<dbReference type="PANTHER" id="PTHR43584">
    <property type="entry name" value="NUCLEOTIDYL TRANSFERASE"/>
    <property type="match status" value="1"/>
</dbReference>
<dbReference type="Proteomes" id="UP000067626">
    <property type="component" value="Chromosome"/>
</dbReference>
<evidence type="ECO:0000256" key="2">
    <source>
        <dbReference type="ARBA" id="ARBA00022695"/>
    </source>
</evidence>
<evidence type="ECO:0000259" key="3">
    <source>
        <dbReference type="Pfam" id="PF12804"/>
    </source>
</evidence>
<dbReference type="KEGG" id="ccro:CMC5_049800"/>
<dbReference type="InterPro" id="IPR029044">
    <property type="entry name" value="Nucleotide-diphossugar_trans"/>
</dbReference>
<reference evidence="4 5" key="1">
    <citation type="submission" date="2015-07" db="EMBL/GenBank/DDBJ databases">
        <title>Genome analysis of myxobacterium Chondromyces crocatus Cm c5 reveals a high potential for natural compound synthesis and the genetic basis for the loss of fruiting body formation.</title>
        <authorList>
            <person name="Zaburannyi N."/>
            <person name="Bunk B."/>
            <person name="Maier J."/>
            <person name="Overmann J."/>
            <person name="Mueller R."/>
        </authorList>
    </citation>
    <scope>NUCLEOTIDE SEQUENCE [LARGE SCALE GENOMIC DNA]</scope>
    <source>
        <strain evidence="4 5">Cm c5</strain>
    </source>
</reference>
<keyword evidence="2" id="KW-0548">Nucleotidyltransferase</keyword>
<accession>A0A0K1EIY6</accession>
<feature type="domain" description="MobA-like NTP transferase" evidence="3">
    <location>
        <begin position="2"/>
        <end position="113"/>
    </location>
</feature>
<evidence type="ECO:0000313" key="4">
    <source>
        <dbReference type="EMBL" id="AKT40825.1"/>
    </source>
</evidence>
<dbReference type="Pfam" id="PF12804">
    <property type="entry name" value="NTP_transf_3"/>
    <property type="match status" value="1"/>
</dbReference>
<sequence>MSPRTTRTPKFLLQVAGRPFGAWLLDRLVEAGFGEVMLCISHLGDEIREVIGERWGPLDVRYSDEGPVRLGTAGALRAALPSLAPTFLVTYGDSYLPFDYHAPLRDLEEHPAALGTLAVYRNQDRFDASNTAIREDQVVRYHKRAMTDPPDPELDHIDYGAMALRREVIAALPEGKVMGLDAVQQELAARGRLRAFPVATRFHEIGSESGLQALEAFLGGAAPVRPAEREQRS</sequence>
<dbReference type="AlphaFoldDB" id="A0A0K1EIY6"/>
<protein>
    <submittedName>
        <fullName evidence="4">Nucleotidyl transferase</fullName>
    </submittedName>
</protein>
<dbReference type="Gene3D" id="3.90.550.10">
    <property type="entry name" value="Spore Coat Polysaccharide Biosynthesis Protein SpsA, Chain A"/>
    <property type="match status" value="1"/>
</dbReference>
<gene>
    <name evidence="4" type="ORF">CMC5_049800</name>
</gene>
<proteinExistence type="predicted"/>
<dbReference type="GO" id="GO:0016779">
    <property type="term" value="F:nucleotidyltransferase activity"/>
    <property type="evidence" value="ECO:0007669"/>
    <property type="project" value="UniProtKB-KW"/>
</dbReference>
<dbReference type="InterPro" id="IPR050065">
    <property type="entry name" value="GlmU-like"/>
</dbReference>
<keyword evidence="1 4" id="KW-0808">Transferase</keyword>
<keyword evidence="5" id="KW-1185">Reference proteome</keyword>
<organism evidence="4 5">
    <name type="scientific">Chondromyces crocatus</name>
    <dbReference type="NCBI Taxonomy" id="52"/>
    <lineage>
        <taxon>Bacteria</taxon>
        <taxon>Pseudomonadati</taxon>
        <taxon>Myxococcota</taxon>
        <taxon>Polyangia</taxon>
        <taxon>Polyangiales</taxon>
        <taxon>Polyangiaceae</taxon>
        <taxon>Chondromyces</taxon>
    </lineage>
</organism>
<dbReference type="STRING" id="52.CMC5_049800"/>
<dbReference type="SUPFAM" id="SSF53448">
    <property type="entry name" value="Nucleotide-diphospho-sugar transferases"/>
    <property type="match status" value="1"/>
</dbReference>
<dbReference type="PANTHER" id="PTHR43584:SF8">
    <property type="entry name" value="N-ACETYLMURAMATE ALPHA-1-PHOSPHATE URIDYLYLTRANSFERASE"/>
    <property type="match status" value="1"/>
</dbReference>
<name>A0A0K1EIY6_CHOCO</name>
<evidence type="ECO:0000256" key="1">
    <source>
        <dbReference type="ARBA" id="ARBA00022679"/>
    </source>
</evidence>
<dbReference type="EMBL" id="CP012159">
    <property type="protein sequence ID" value="AKT40825.1"/>
    <property type="molecule type" value="Genomic_DNA"/>
</dbReference>